<organism evidence="1 2">
    <name type="scientific">Acinetobacter baumannii 6014059</name>
    <dbReference type="NCBI Taxonomy" id="525242"/>
    <lineage>
        <taxon>Bacteria</taxon>
        <taxon>Pseudomonadati</taxon>
        <taxon>Pseudomonadota</taxon>
        <taxon>Gammaproteobacteria</taxon>
        <taxon>Moraxellales</taxon>
        <taxon>Moraxellaceae</taxon>
        <taxon>Acinetobacter</taxon>
        <taxon>Acinetobacter calcoaceticus/baumannii complex</taxon>
    </lineage>
</organism>
<dbReference type="EMBL" id="ACYS02000071">
    <property type="protein sequence ID" value="EGJ68192.1"/>
    <property type="molecule type" value="Genomic_DNA"/>
</dbReference>
<accession>A0A828SPD8</accession>
<evidence type="ECO:0000313" key="1">
    <source>
        <dbReference type="EMBL" id="EGJ68192.1"/>
    </source>
</evidence>
<evidence type="ECO:0000313" key="2">
    <source>
        <dbReference type="Proteomes" id="UP000003204"/>
    </source>
</evidence>
<proteinExistence type="predicted"/>
<reference evidence="1 2" key="1">
    <citation type="submission" date="2011-04" db="EMBL/GenBank/DDBJ databases">
        <authorList>
            <person name="Weinstock G."/>
            <person name="Sodergren E."/>
            <person name="Clifton S."/>
            <person name="Fulton L."/>
            <person name="Fulton B."/>
            <person name="Courtney L."/>
            <person name="Fronick C."/>
            <person name="Harrison M."/>
            <person name="Strong C."/>
            <person name="Farmer C."/>
            <person name="Delahaunty K."/>
            <person name="Markovic C."/>
            <person name="Hall O."/>
            <person name="Minx P."/>
            <person name="Tomlinson C."/>
            <person name="Mitreva M."/>
            <person name="Hou S."/>
            <person name="Chen J."/>
            <person name="Wollam A."/>
            <person name="Pepin K.H."/>
            <person name="Johnson M."/>
            <person name="Bhonagiri V."/>
            <person name="Zhang X."/>
            <person name="Suruliraj S."/>
            <person name="Warren W."/>
            <person name="Chinwalla A."/>
            <person name="Mardis E.R."/>
            <person name="Wilson R.K."/>
        </authorList>
    </citation>
    <scope>NUCLEOTIDE SEQUENCE [LARGE SCALE GENOMIC DNA]</scope>
    <source>
        <strain evidence="1 2">6014059</strain>
    </source>
</reference>
<gene>
    <name evidence="1" type="ORF">HMPREF0022_01946</name>
</gene>
<dbReference type="AlphaFoldDB" id="A0A828SPD8"/>
<dbReference type="Proteomes" id="UP000003204">
    <property type="component" value="Unassembled WGS sequence"/>
</dbReference>
<sequence length="41" mass="4839">MHSLKISWSGRAVVNPVNWCNHHQPVNKCHIVMNQYREVKP</sequence>
<name>A0A828SPD8_ACIBA</name>
<protein>
    <submittedName>
        <fullName evidence="1">Uncharacterized protein</fullName>
    </submittedName>
</protein>
<comment type="caution">
    <text evidence="1">The sequence shown here is derived from an EMBL/GenBank/DDBJ whole genome shotgun (WGS) entry which is preliminary data.</text>
</comment>